<dbReference type="AlphaFoldDB" id="A0A1H4AHX5"/>
<reference evidence="3" key="1">
    <citation type="submission" date="2016-10" db="EMBL/GenBank/DDBJ databases">
        <authorList>
            <person name="Varghese N."/>
            <person name="Submissions S."/>
        </authorList>
    </citation>
    <scope>NUCLEOTIDE SEQUENCE [LARGE SCALE GENOMIC DNA]</scope>
    <source>
        <strain evidence="3">DSM 25157</strain>
    </source>
</reference>
<accession>A0A1H4AHX5</accession>
<dbReference type="SUPFAM" id="SSF53474">
    <property type="entry name" value="alpha/beta-Hydrolases"/>
    <property type="match status" value="1"/>
</dbReference>
<dbReference type="InterPro" id="IPR022742">
    <property type="entry name" value="Hydrolase_4"/>
</dbReference>
<keyword evidence="3" id="KW-1185">Reference proteome</keyword>
<dbReference type="GeneID" id="34232614"/>
<sequence>MSLLGPVPLPQAFFLPTGSGQRFCLFHPPQGDVQRGGVLYLHPFAEELNGTRRVVAQQARALAQAGYGVLQIDLLGCGDSEGDFADATWQAWLQDALLAHRWLQEHARGPLWLWGLRAGALLATALASELADPCHLLLWQPAIRGQQQLQQFLRLHTASQWLGNGNASGPPPAHLLDKGQSVDIAGYTLTPTLAQGLAAARLQPPQKPPGRLVWLELSAQAEPMLTPASVQHLALWRDAGWAVSALALTGPLFWQTVAHDEAPALLQATLDTLHGAGAQGKTP</sequence>
<dbReference type="STRING" id="592050.SAMN05421875_11087"/>
<dbReference type="Gene3D" id="3.40.50.1820">
    <property type="entry name" value="alpha/beta hydrolase"/>
    <property type="match status" value="1"/>
</dbReference>
<dbReference type="Pfam" id="PF12146">
    <property type="entry name" value="Hydrolase_4"/>
    <property type="match status" value="1"/>
</dbReference>
<dbReference type="EMBL" id="FNQJ01000010">
    <property type="protein sequence ID" value="SEA35536.1"/>
    <property type="molecule type" value="Genomic_DNA"/>
</dbReference>
<keyword evidence="2" id="KW-0378">Hydrolase</keyword>
<organism evidence="2 3">
    <name type="scientific">Acidovorax soli</name>
    <dbReference type="NCBI Taxonomy" id="592050"/>
    <lineage>
        <taxon>Bacteria</taxon>
        <taxon>Pseudomonadati</taxon>
        <taxon>Pseudomonadota</taxon>
        <taxon>Betaproteobacteria</taxon>
        <taxon>Burkholderiales</taxon>
        <taxon>Comamonadaceae</taxon>
        <taxon>Acidovorax</taxon>
    </lineage>
</organism>
<protein>
    <submittedName>
        <fullName evidence="2">Exosortase A system-associated hydrolase 2</fullName>
    </submittedName>
</protein>
<evidence type="ECO:0000313" key="3">
    <source>
        <dbReference type="Proteomes" id="UP000199002"/>
    </source>
</evidence>
<evidence type="ECO:0000259" key="1">
    <source>
        <dbReference type="Pfam" id="PF12146"/>
    </source>
</evidence>
<dbReference type="NCBIfam" id="TIGR03101">
    <property type="entry name" value="hydr2_PEP"/>
    <property type="match status" value="1"/>
</dbReference>
<gene>
    <name evidence="2" type="ORF">SAMN05421875_11087</name>
</gene>
<dbReference type="RefSeq" id="WP_092698039.1">
    <property type="nucleotide sequence ID" value="NZ_CAXIQW010000042.1"/>
</dbReference>
<dbReference type="InterPro" id="IPR029058">
    <property type="entry name" value="AB_hydrolase_fold"/>
</dbReference>
<feature type="domain" description="Serine aminopeptidase S33" evidence="1">
    <location>
        <begin position="53"/>
        <end position="158"/>
    </location>
</feature>
<evidence type="ECO:0000313" key="2">
    <source>
        <dbReference type="EMBL" id="SEA35536.1"/>
    </source>
</evidence>
<dbReference type="GO" id="GO:0016787">
    <property type="term" value="F:hydrolase activity"/>
    <property type="evidence" value="ECO:0007669"/>
    <property type="project" value="UniProtKB-KW"/>
</dbReference>
<name>A0A1H4AHX5_9BURK</name>
<proteinExistence type="predicted"/>
<dbReference type="InterPro" id="IPR017532">
    <property type="entry name" value="Hydrolase-2_PEP"/>
</dbReference>
<dbReference type="Proteomes" id="UP000199002">
    <property type="component" value="Unassembled WGS sequence"/>
</dbReference>